<evidence type="ECO:0000313" key="11">
    <source>
        <dbReference type="EMBL" id="BBM36520.1"/>
    </source>
</evidence>
<gene>
    <name evidence="8" type="primary">purA</name>
    <name evidence="11" type="ORF">JCM16774_1453</name>
</gene>
<dbReference type="InterPro" id="IPR018220">
    <property type="entry name" value="Adenylosuccin_syn_GTP-bd"/>
</dbReference>
<evidence type="ECO:0000256" key="4">
    <source>
        <dbReference type="ARBA" id="ARBA00022741"/>
    </source>
</evidence>
<feature type="binding site" evidence="8">
    <location>
        <begin position="331"/>
        <end position="333"/>
    </location>
    <ligand>
        <name>GTP</name>
        <dbReference type="ChEBI" id="CHEBI:37565"/>
    </ligand>
</feature>
<evidence type="ECO:0000256" key="6">
    <source>
        <dbReference type="ARBA" id="ARBA00022842"/>
    </source>
</evidence>
<comment type="subunit">
    <text evidence="1 8">Homodimer.</text>
</comment>
<dbReference type="OrthoDB" id="9807553at2"/>
<comment type="catalytic activity">
    <reaction evidence="8 10">
        <text>IMP + L-aspartate + GTP = N(6)-(1,2-dicarboxyethyl)-AMP + GDP + phosphate + 2 H(+)</text>
        <dbReference type="Rhea" id="RHEA:15753"/>
        <dbReference type="ChEBI" id="CHEBI:15378"/>
        <dbReference type="ChEBI" id="CHEBI:29991"/>
        <dbReference type="ChEBI" id="CHEBI:37565"/>
        <dbReference type="ChEBI" id="CHEBI:43474"/>
        <dbReference type="ChEBI" id="CHEBI:57567"/>
        <dbReference type="ChEBI" id="CHEBI:58053"/>
        <dbReference type="ChEBI" id="CHEBI:58189"/>
        <dbReference type="EC" id="6.3.4.4"/>
    </reaction>
</comment>
<dbReference type="HAMAP" id="MF_00011">
    <property type="entry name" value="Adenylosucc_synth"/>
    <property type="match status" value="1"/>
</dbReference>
<evidence type="ECO:0000256" key="7">
    <source>
        <dbReference type="ARBA" id="ARBA00023134"/>
    </source>
</evidence>
<feature type="active site" evidence="9">
    <location>
        <position position="141"/>
    </location>
</feature>
<comment type="function">
    <text evidence="8">Plays an important role in the de novo pathway of purine nucleotide biosynthesis. Catalyzes the first committed step in the biosynthesis of AMP from IMP.</text>
</comment>
<evidence type="ECO:0000313" key="12">
    <source>
        <dbReference type="Proteomes" id="UP000321606"/>
    </source>
</evidence>
<keyword evidence="6 8" id="KW-0460">Magnesium</keyword>
<dbReference type="GO" id="GO:0044208">
    <property type="term" value="P:'de novo' AMP biosynthetic process"/>
    <property type="evidence" value="ECO:0007669"/>
    <property type="project" value="UniProtKB-UniRule"/>
</dbReference>
<keyword evidence="7 8" id="KW-0342">GTP-binding</keyword>
<comment type="cofactor">
    <cofactor evidence="8">
        <name>Mg(2+)</name>
        <dbReference type="ChEBI" id="CHEBI:18420"/>
    </cofactor>
    <text evidence="8">Binds 1 Mg(2+) ion per subunit.</text>
</comment>
<dbReference type="NCBIfam" id="TIGR00184">
    <property type="entry name" value="purA"/>
    <property type="match status" value="1"/>
</dbReference>
<dbReference type="InterPro" id="IPR033128">
    <property type="entry name" value="Adenylosuccin_syn_Lys_AS"/>
</dbReference>
<dbReference type="AlphaFoldDB" id="A0A510JB30"/>
<comment type="subcellular location">
    <subcellularLocation>
        <location evidence="8">Cytoplasm</location>
    </subcellularLocation>
</comment>
<dbReference type="GO" id="GO:0005737">
    <property type="term" value="C:cytoplasm"/>
    <property type="evidence" value="ECO:0007669"/>
    <property type="project" value="UniProtKB-SubCell"/>
</dbReference>
<feature type="binding site" description="in other chain" evidence="8">
    <location>
        <position position="239"/>
    </location>
    <ligand>
        <name>IMP</name>
        <dbReference type="ChEBI" id="CHEBI:58053"/>
        <note>ligand shared between dimeric partners</note>
    </ligand>
</feature>
<accession>A0A510JB30</accession>
<feature type="binding site" evidence="8">
    <location>
        <begin position="14"/>
        <end position="20"/>
    </location>
    <ligand>
        <name>GTP</name>
        <dbReference type="ChEBI" id="CHEBI:37565"/>
    </ligand>
</feature>
<dbReference type="GO" id="GO:0004019">
    <property type="term" value="F:adenylosuccinate synthase activity"/>
    <property type="evidence" value="ECO:0007669"/>
    <property type="project" value="UniProtKB-UniRule"/>
</dbReference>
<dbReference type="InterPro" id="IPR042111">
    <property type="entry name" value="Adenylosuccinate_synth_dom3"/>
</dbReference>
<evidence type="ECO:0000256" key="9">
    <source>
        <dbReference type="PROSITE-ProRule" id="PRU10134"/>
    </source>
</evidence>
<dbReference type="Gene3D" id="3.40.440.10">
    <property type="entry name" value="Adenylosuccinate Synthetase, subunit A, domain 1"/>
    <property type="match status" value="1"/>
</dbReference>
<feature type="active site" description="Proton donor" evidence="8">
    <location>
        <position position="43"/>
    </location>
</feature>
<organism evidence="11 12">
    <name type="scientific">Pseudoleptotrichia goodfellowii</name>
    <dbReference type="NCBI Taxonomy" id="157692"/>
    <lineage>
        <taxon>Bacteria</taxon>
        <taxon>Fusobacteriati</taxon>
        <taxon>Fusobacteriota</taxon>
        <taxon>Fusobacteriia</taxon>
        <taxon>Fusobacteriales</taxon>
        <taxon>Leptotrichiaceae</taxon>
        <taxon>Pseudoleptotrichia</taxon>
    </lineage>
</organism>
<proteinExistence type="inferred from homology"/>
<dbReference type="UniPathway" id="UPA00075">
    <property type="reaction ID" value="UER00335"/>
</dbReference>
<evidence type="ECO:0000256" key="2">
    <source>
        <dbReference type="ARBA" id="ARBA00022598"/>
    </source>
</evidence>
<dbReference type="GO" id="GO:0005525">
    <property type="term" value="F:GTP binding"/>
    <property type="evidence" value="ECO:0007669"/>
    <property type="project" value="UniProtKB-UniRule"/>
</dbReference>
<evidence type="ECO:0000256" key="10">
    <source>
        <dbReference type="RuleBase" id="RU000520"/>
    </source>
</evidence>
<dbReference type="EMBL" id="AP019822">
    <property type="protein sequence ID" value="BBM36520.1"/>
    <property type="molecule type" value="Genomic_DNA"/>
</dbReference>
<dbReference type="EC" id="6.3.4.4" evidence="8 10"/>
<dbReference type="InterPro" id="IPR027417">
    <property type="entry name" value="P-loop_NTPase"/>
</dbReference>
<dbReference type="FunFam" id="3.90.170.10:FF:000001">
    <property type="entry name" value="Adenylosuccinate synthetase"/>
    <property type="match status" value="1"/>
</dbReference>
<keyword evidence="4 8" id="KW-0547">Nucleotide-binding</keyword>
<dbReference type="GO" id="GO:0046040">
    <property type="term" value="P:IMP metabolic process"/>
    <property type="evidence" value="ECO:0007669"/>
    <property type="project" value="TreeGrafter"/>
</dbReference>
<evidence type="ECO:0000256" key="1">
    <source>
        <dbReference type="ARBA" id="ARBA00011738"/>
    </source>
</evidence>
<protein>
    <recommendedName>
        <fullName evidence="8 10">Adenylosuccinate synthetase</fullName>
        <shortName evidence="8">AMPSase</shortName>
        <shortName evidence="8">AdSS</shortName>
        <ecNumber evidence="8 10">6.3.4.4</ecNumber>
    </recommendedName>
    <alternativeName>
        <fullName evidence="8">IMP--aspartate ligase</fullName>
    </alternativeName>
</protein>
<dbReference type="Pfam" id="PF00709">
    <property type="entry name" value="Adenylsucc_synt"/>
    <property type="match status" value="1"/>
</dbReference>
<feature type="binding site" evidence="8">
    <location>
        <begin position="413"/>
        <end position="415"/>
    </location>
    <ligand>
        <name>GTP</name>
        <dbReference type="ChEBI" id="CHEBI:37565"/>
    </ligand>
</feature>
<name>A0A510JB30_9FUSO</name>
<dbReference type="PROSITE" id="PS01266">
    <property type="entry name" value="ADENYLOSUCCIN_SYN_1"/>
    <property type="match status" value="1"/>
</dbReference>
<feature type="binding site" evidence="8">
    <location>
        <position position="305"/>
    </location>
    <ligand>
        <name>GTP</name>
        <dbReference type="ChEBI" id="CHEBI:37565"/>
    </ligand>
</feature>
<evidence type="ECO:0000256" key="8">
    <source>
        <dbReference type="HAMAP-Rule" id="MF_00011"/>
    </source>
</evidence>
<comment type="similarity">
    <text evidence="8 10">Belongs to the adenylosuccinate synthetase family.</text>
</comment>
<dbReference type="SMART" id="SM00788">
    <property type="entry name" value="Adenylsucc_synt"/>
    <property type="match status" value="1"/>
</dbReference>
<dbReference type="PANTHER" id="PTHR11846:SF0">
    <property type="entry name" value="ADENYLOSUCCINATE SYNTHETASE"/>
    <property type="match status" value="1"/>
</dbReference>
<keyword evidence="2 8" id="KW-0436">Ligase</keyword>
<feature type="binding site" description="in other chain" evidence="8">
    <location>
        <position position="303"/>
    </location>
    <ligand>
        <name>IMP</name>
        <dbReference type="ChEBI" id="CHEBI:58053"/>
        <note>ligand shared between dimeric partners</note>
    </ligand>
</feature>
<dbReference type="PANTHER" id="PTHR11846">
    <property type="entry name" value="ADENYLOSUCCINATE SYNTHETASE"/>
    <property type="match status" value="1"/>
</dbReference>
<feature type="binding site" evidence="8">
    <location>
        <position position="42"/>
    </location>
    <ligand>
        <name>Mg(2+)</name>
        <dbReference type="ChEBI" id="CHEBI:18420"/>
    </ligand>
</feature>
<dbReference type="InterPro" id="IPR042109">
    <property type="entry name" value="Adenylosuccinate_synth_dom1"/>
</dbReference>
<dbReference type="Gene3D" id="3.90.170.10">
    <property type="entry name" value="Adenylosuccinate Synthetase, subunit A, domain 3"/>
    <property type="match status" value="1"/>
</dbReference>
<feature type="binding site" evidence="8">
    <location>
        <position position="15"/>
    </location>
    <ligand>
        <name>Mg(2+)</name>
        <dbReference type="ChEBI" id="CHEBI:18420"/>
    </ligand>
</feature>
<feature type="binding site" evidence="8">
    <location>
        <begin position="42"/>
        <end position="44"/>
    </location>
    <ligand>
        <name>GTP</name>
        <dbReference type="ChEBI" id="CHEBI:37565"/>
    </ligand>
</feature>
<dbReference type="InterPro" id="IPR042110">
    <property type="entry name" value="Adenylosuccinate_synth_dom2"/>
</dbReference>
<dbReference type="FunFam" id="1.10.300.10:FF:000001">
    <property type="entry name" value="Adenylosuccinate synthetase"/>
    <property type="match status" value="1"/>
</dbReference>
<dbReference type="InterPro" id="IPR001114">
    <property type="entry name" value="Adenylosuccinate_synthetase"/>
</dbReference>
<feature type="binding site" description="in other chain" evidence="8">
    <location>
        <begin position="15"/>
        <end position="18"/>
    </location>
    <ligand>
        <name>IMP</name>
        <dbReference type="ChEBI" id="CHEBI:58053"/>
        <note>ligand shared between dimeric partners</note>
    </ligand>
</feature>
<comment type="pathway">
    <text evidence="8 10">Purine metabolism; AMP biosynthesis via de novo pathway; AMP from IMP: step 1/2.</text>
</comment>
<feature type="binding site" description="in other chain" evidence="8">
    <location>
        <position position="130"/>
    </location>
    <ligand>
        <name>IMP</name>
        <dbReference type="ChEBI" id="CHEBI:58053"/>
        <note>ligand shared between dimeric partners</note>
    </ligand>
</feature>
<keyword evidence="3 8" id="KW-0479">Metal-binding</keyword>
<feature type="binding site" description="in other chain" evidence="8">
    <location>
        <position position="224"/>
    </location>
    <ligand>
        <name>IMP</name>
        <dbReference type="ChEBI" id="CHEBI:58053"/>
        <note>ligand shared between dimeric partners</note>
    </ligand>
</feature>
<feature type="binding site" description="in other chain" evidence="8">
    <location>
        <begin position="40"/>
        <end position="43"/>
    </location>
    <ligand>
        <name>IMP</name>
        <dbReference type="ChEBI" id="CHEBI:58053"/>
        <note>ligand shared between dimeric partners</note>
    </ligand>
</feature>
<dbReference type="NCBIfam" id="NF010355">
    <property type="entry name" value="PRK13783.1"/>
    <property type="match status" value="1"/>
</dbReference>
<evidence type="ECO:0000256" key="5">
    <source>
        <dbReference type="ARBA" id="ARBA00022755"/>
    </source>
</evidence>
<dbReference type="STRING" id="714315.GCA_000516535_01463"/>
<reference evidence="11 12" key="1">
    <citation type="submission" date="2019-07" db="EMBL/GenBank/DDBJ databases">
        <title>Complete Genome Sequence of Leptotrichia goodfellowii Strain JCM 16774.</title>
        <authorList>
            <person name="Watanabe S."/>
            <person name="Cui L."/>
        </authorList>
    </citation>
    <scope>NUCLEOTIDE SEQUENCE [LARGE SCALE GENOMIC DNA]</scope>
    <source>
        <strain evidence="11 12">JCM16774</strain>
    </source>
</reference>
<dbReference type="NCBIfam" id="NF002223">
    <property type="entry name" value="PRK01117.1"/>
    <property type="match status" value="1"/>
</dbReference>
<keyword evidence="5 8" id="KW-0658">Purine biosynthesis</keyword>
<feature type="binding site" evidence="8">
    <location>
        <position position="144"/>
    </location>
    <ligand>
        <name>IMP</name>
        <dbReference type="ChEBI" id="CHEBI:58053"/>
        <note>ligand shared between dimeric partners</note>
    </ligand>
</feature>
<dbReference type="PROSITE" id="PS00513">
    <property type="entry name" value="ADENYLOSUCCIN_SYN_2"/>
    <property type="match status" value="1"/>
</dbReference>
<feature type="active site" description="Proton acceptor" evidence="8">
    <location>
        <position position="15"/>
    </location>
</feature>
<sequence>MKNNTFVIVGTQWGDEGKGKIIDVLSPKADYIVRFQGGNNAGHTVVVNDEKFILHLLPSGIINSDGKCIIGAGVVVDIEVLLDEMEKLEKRGKNMDNLFIDERAHIIMPYHIEIDKAKEEAMGENKIGTTQRGIGPCYIDKIARNGIRIGDLLDSERFRDKLEWNVKEKNDMLTRYGEPVFDFDELYDRFIKLGEKIKHRIIDGVVEINEAIEDEKTVLFEGAQALMLDIDYGTYPYVTSSSPTAGGVTVGTGVSPKKINRILGVMKAYTTRVGEGPFPTELNDETGEKLRTVGHEYGATTGRPRRCGWLDLVIGRYAALIDGLTDIVLTKLDVLTGFEKIKVAVGYEINGKIYNSYPGNLRKSENLKIIYEELDGWKEDITQIKNYDDLPENCKKYVEYIEKKLKCNVSMISVGPERSQNIYRYDLIDKVKIK</sequence>
<dbReference type="RefSeq" id="WP_026737796.1">
    <property type="nucleotide sequence ID" value="NZ_AP019822.1"/>
</dbReference>
<feature type="binding site" evidence="8">
    <location>
        <begin position="299"/>
        <end position="305"/>
    </location>
    <ligand>
        <name>substrate</name>
    </ligand>
</feature>
<evidence type="ECO:0000256" key="3">
    <source>
        <dbReference type="ARBA" id="ARBA00022723"/>
    </source>
</evidence>
<dbReference type="Proteomes" id="UP000321606">
    <property type="component" value="Chromosome"/>
</dbReference>
<dbReference type="SUPFAM" id="SSF52540">
    <property type="entry name" value="P-loop containing nucleoside triphosphate hydrolases"/>
    <property type="match status" value="1"/>
</dbReference>
<dbReference type="KEGG" id="lgo:JCM16774_1453"/>
<dbReference type="CDD" id="cd03108">
    <property type="entry name" value="AdSS"/>
    <property type="match status" value="1"/>
</dbReference>
<dbReference type="Gene3D" id="1.10.300.10">
    <property type="entry name" value="Adenylosuccinate Synthetase, subunit A, domain 2"/>
    <property type="match status" value="1"/>
</dbReference>
<keyword evidence="8" id="KW-0963">Cytoplasm</keyword>
<dbReference type="GO" id="GO:0000287">
    <property type="term" value="F:magnesium ion binding"/>
    <property type="evidence" value="ECO:0007669"/>
    <property type="project" value="UniProtKB-UniRule"/>
</dbReference>